<dbReference type="GeneID" id="42906076"/>
<dbReference type="RefSeq" id="YP_009722351.1">
    <property type="nucleotide sequence ID" value="NC_045397.1"/>
</dbReference>
<evidence type="ECO:0000313" key="1">
    <source>
        <dbReference type="EMBL" id="QGN66753.1"/>
    </source>
</evidence>
<accession>A0A650AFD5</accession>
<organism evidence="1">
    <name type="scientific">Morchella importuna</name>
    <dbReference type="NCBI Taxonomy" id="1174673"/>
    <lineage>
        <taxon>Eukaryota</taxon>
        <taxon>Fungi</taxon>
        <taxon>Dikarya</taxon>
        <taxon>Ascomycota</taxon>
        <taxon>Pezizomycotina</taxon>
        <taxon>Pezizomycetes</taxon>
        <taxon>Pezizales</taxon>
        <taxon>Morchellaceae</taxon>
        <taxon>Morchella</taxon>
    </lineage>
</organism>
<protein>
    <submittedName>
        <fullName evidence="1">Uncharacterized protein</fullName>
    </submittedName>
</protein>
<keyword evidence="1" id="KW-0496">Mitochondrion</keyword>
<geneLocation type="mitochondrion" evidence="1"/>
<reference evidence="1" key="1">
    <citation type="submission" date="2019-02" db="EMBL/GenBank/DDBJ databases">
        <title>The largest mitochondrial genome of Morchella importuna (272.2 kb) among fungi reservoir of numerous mitochondrial ORFs, repeatitive sequences and nuclear genome horizontal transfer.</title>
        <authorList>
            <person name="Liu W."/>
            <person name="Bian Y."/>
        </authorList>
    </citation>
    <scope>NUCLEOTIDE SEQUENCE</scope>
</reference>
<proteinExistence type="predicted"/>
<dbReference type="EMBL" id="MK527108">
    <property type="protein sequence ID" value="QGN66753.1"/>
    <property type="molecule type" value="Genomic_DNA"/>
</dbReference>
<name>A0A650AFD5_9PEZI</name>
<gene>
    <name evidence="1" type="primary">orf153</name>
</gene>
<dbReference type="AlphaFoldDB" id="A0A650AFD5"/>
<sequence>MWVQFTHSYFKVPTIWKSLNWRTEYISLSVLLLWASMSSTQRSCSQRYGAGITLHEYPWQPVWTNGYLLSYYFIHWLTWDISFPASIREPQLVFMAIISIWAVSAKVPCTWIWCPSVGHRYVPARRMELYQTFYVVPSPCPHEFRRWKLVTWS</sequence>